<protein>
    <submittedName>
        <fullName evidence="2">DUF4135 domain-containing protein</fullName>
    </submittedName>
</protein>
<evidence type="ECO:0000313" key="2">
    <source>
        <dbReference type="EMBL" id="QJE26910.1"/>
    </source>
</evidence>
<organism evidence="2 3">
    <name type="scientific">Parabacteroides distasonis</name>
    <dbReference type="NCBI Taxonomy" id="823"/>
    <lineage>
        <taxon>Bacteria</taxon>
        <taxon>Pseudomonadati</taxon>
        <taxon>Bacteroidota</taxon>
        <taxon>Bacteroidia</taxon>
        <taxon>Bacteroidales</taxon>
        <taxon>Tannerellaceae</taxon>
        <taxon>Parabacteroides</taxon>
    </lineage>
</organism>
<name>A0A7L5EA57_PARDI</name>
<accession>A0A7L5EA57</accession>
<dbReference type="InterPro" id="IPR025410">
    <property type="entry name" value="Lant_dehyd"/>
</dbReference>
<feature type="domain" description="Lantibiotic biosynthesis protein dehydration" evidence="1">
    <location>
        <begin position="266"/>
        <end position="428"/>
    </location>
</feature>
<evidence type="ECO:0000259" key="1">
    <source>
        <dbReference type="Pfam" id="PF13575"/>
    </source>
</evidence>
<dbReference type="RefSeq" id="WP_170104857.1">
    <property type="nucleotide sequence ID" value="NZ_CP051672.1"/>
</dbReference>
<reference evidence="2 3" key="1">
    <citation type="submission" date="2020-04" db="EMBL/GenBank/DDBJ databases">
        <title>Complete Genomes and Methylome analysis of CBBP consortium that reverse antibiotic-induced susceptibility to vancomycin-resistant Enterococcus faecium infection.</title>
        <authorList>
            <person name="Fomenkov A."/>
            <person name="Zhang Z."/>
            <person name="Pamer E."/>
            <person name="Roberts R.J."/>
        </authorList>
    </citation>
    <scope>NUCLEOTIDE SEQUENCE [LARGE SCALE GENOMIC DNA]</scope>
    <source>
        <strain evidence="3">CBBP</strain>
    </source>
</reference>
<dbReference type="Proteomes" id="UP000501982">
    <property type="component" value="Chromosome"/>
</dbReference>
<dbReference type="AlphaFoldDB" id="A0A7L5EA57"/>
<gene>
    <name evidence="2" type="ORF">HHO38_00535</name>
</gene>
<dbReference type="EMBL" id="CP051672">
    <property type="protein sequence ID" value="QJE26910.1"/>
    <property type="molecule type" value="Genomic_DNA"/>
</dbReference>
<dbReference type="Pfam" id="PF13575">
    <property type="entry name" value="DUF4135"/>
    <property type="match status" value="1"/>
</dbReference>
<sequence>MKQQMNRTEIDHRVSVFPKKQELSFIDNRRDFVSQTKMLAEIRSLHISQNQIPSFQATAIQRWNFKEPNTDRDMEIQLNHLEKNIEAKLAAYPYPNKADVTRFLRMEVQPVEAEDYSFLFKWLTIFSKKINLYMQLSWFYSVRKDSLQPSIIDDVYAILNEKVRLDQEIEIDRAIGQLNDLFIKKEHEDSIPLVGIDFQNVDSTSFLCSLRLDGICQDTFQALPKVMQNESNRKMIRSLIDIKRRGDKVQIIKYGMKMKQIFVDDARRVEQRILNDKDVICKKFSIENDVLSNIYLTDSDPHNGGQRVYIVEFQGNKKVVYKPKDLSAEYSIFGNAPYNTIVSLLNTRTGIVRLPSLGYLLCDDYGYMEYVDKVVKISEEQARFVYYEFGQMVIFGKMLGMTDLHQDNMLVGKKGDVFSIDAEMCFIEHVVKSSWMDATYLKINALTIAKGEDGRLANSMFYVEGEFDESKDMSDLLSLLPAIRQKSFSPGGKYYSSFYAGIQYALEALSSSKDIIMSFVKDIISSKINKVRIPLRSTADLRGDFLSYYLTMDITKKNEVVVQEVDFLKSKIQKLYEGYSFINIHTIRENIILDFENLDIPYFFYSPMKGEIYMHDDLIAKVSDEGYLIRCIEDEIDRLSMKSVKDVLLALGIQ</sequence>
<proteinExistence type="predicted"/>
<evidence type="ECO:0000313" key="3">
    <source>
        <dbReference type="Proteomes" id="UP000501982"/>
    </source>
</evidence>